<comment type="subcellular location">
    <subcellularLocation>
        <location evidence="1">Cell membrane</location>
        <topology evidence="1">Multi-pass membrane protein</topology>
    </subcellularLocation>
</comment>
<reference evidence="11" key="1">
    <citation type="submission" date="2023-02" db="EMBL/GenBank/DDBJ databases">
        <title>Genome sequence of Microbacterium liquefaciens B1075.</title>
        <authorList>
            <person name="Cao J."/>
            <person name="Li X."/>
        </authorList>
    </citation>
    <scope>NUCLEOTIDE SEQUENCE</scope>
    <source>
        <strain evidence="11">B1075</strain>
    </source>
</reference>
<dbReference type="Proteomes" id="UP001214756">
    <property type="component" value="Chromosome"/>
</dbReference>
<dbReference type="GO" id="GO:0022857">
    <property type="term" value="F:transmembrane transporter activity"/>
    <property type="evidence" value="ECO:0007669"/>
    <property type="project" value="TreeGrafter"/>
</dbReference>
<evidence type="ECO:0000256" key="6">
    <source>
        <dbReference type="ARBA" id="ARBA00038076"/>
    </source>
</evidence>
<dbReference type="RefSeq" id="WP_275093518.1">
    <property type="nucleotide sequence ID" value="NZ_CP118606.1"/>
</dbReference>
<evidence type="ECO:0000256" key="4">
    <source>
        <dbReference type="ARBA" id="ARBA00022989"/>
    </source>
</evidence>
<keyword evidence="5 8" id="KW-0472">Membrane</keyword>
<organism evidence="11 12">
    <name type="scientific">Microbacterium maritypicum</name>
    <name type="common">Microbacterium liquefaciens</name>
    <dbReference type="NCBI Taxonomy" id="33918"/>
    <lineage>
        <taxon>Bacteria</taxon>
        <taxon>Bacillati</taxon>
        <taxon>Actinomycetota</taxon>
        <taxon>Actinomycetes</taxon>
        <taxon>Micrococcales</taxon>
        <taxon>Microbacteriaceae</taxon>
        <taxon>Microbacterium</taxon>
    </lineage>
</organism>
<dbReference type="InterPro" id="IPR050250">
    <property type="entry name" value="Macrolide_Exporter_MacB"/>
</dbReference>
<feature type="transmembrane region" description="Helical" evidence="8">
    <location>
        <begin position="296"/>
        <end position="320"/>
    </location>
</feature>
<gene>
    <name evidence="11" type="ORF">PWF71_03440</name>
</gene>
<dbReference type="InterPro" id="IPR003838">
    <property type="entry name" value="ABC3_permease_C"/>
</dbReference>
<feature type="domain" description="ABC3 transporter permease C-terminal" evidence="9">
    <location>
        <begin position="299"/>
        <end position="422"/>
    </location>
</feature>
<sequence>MKTTDLVHTAFANTFRSKLRTTLTVLALFVGAFTLTLTTALGAGVSDYVTKQVASLGANDVFLVSKASSTTAADSGPQKYDPETSSPGTGTDNPLTGSAGALADSDIATLAGIDGLHDVKPVSTVAIDYVEADGGDQYQFTIAPTSSIAQADLAAGEQLEASSPDYQVILPEDYVAPLGLGSKEQAVGTTLTLGFTDVTGVEHTQSATVVGVSNTSLLSAGAGANSALVAAIADEQKAGSRAPNRYQVAVAYFDADASESQITQLKEEIADSGMSAQTIEDQLGVVQTIITGITGVLNAFAVIALLAAAFGIVNTLLMSVQERTREIGLMKAMEMGSGRIFTLFSLEAALIGFLGSVIGVLVAITVGLPLNGVLASGPLSGLSGLTLLLFQPSGIVGVIALIVIIAFLAGTLPARRAAKKNPIDALRYE</sequence>
<feature type="domain" description="MacB-like periplasmic core" evidence="10">
    <location>
        <begin position="21"/>
        <end position="253"/>
    </location>
</feature>
<keyword evidence="4 8" id="KW-1133">Transmembrane helix</keyword>
<protein>
    <submittedName>
        <fullName evidence="11">ABC transporter permease</fullName>
    </submittedName>
</protein>
<feature type="region of interest" description="Disordered" evidence="7">
    <location>
        <begin position="71"/>
        <end position="98"/>
    </location>
</feature>
<dbReference type="InterPro" id="IPR025857">
    <property type="entry name" value="MacB_PCD"/>
</dbReference>
<keyword evidence="3 8" id="KW-0812">Transmembrane</keyword>
<dbReference type="GO" id="GO:0005886">
    <property type="term" value="C:plasma membrane"/>
    <property type="evidence" value="ECO:0007669"/>
    <property type="project" value="UniProtKB-SubCell"/>
</dbReference>
<feature type="transmembrane region" description="Helical" evidence="8">
    <location>
        <begin position="388"/>
        <end position="410"/>
    </location>
</feature>
<dbReference type="AlphaFoldDB" id="A0AAJ5VCK4"/>
<dbReference type="Pfam" id="PF12704">
    <property type="entry name" value="MacB_PCD"/>
    <property type="match status" value="1"/>
</dbReference>
<evidence type="ECO:0000256" key="8">
    <source>
        <dbReference type="SAM" id="Phobius"/>
    </source>
</evidence>
<evidence type="ECO:0000256" key="3">
    <source>
        <dbReference type="ARBA" id="ARBA00022692"/>
    </source>
</evidence>
<evidence type="ECO:0000256" key="7">
    <source>
        <dbReference type="SAM" id="MobiDB-lite"/>
    </source>
</evidence>
<evidence type="ECO:0000256" key="1">
    <source>
        <dbReference type="ARBA" id="ARBA00004651"/>
    </source>
</evidence>
<comment type="similarity">
    <text evidence="6">Belongs to the ABC-4 integral membrane protein family.</text>
</comment>
<evidence type="ECO:0000313" key="11">
    <source>
        <dbReference type="EMBL" id="WEF21740.1"/>
    </source>
</evidence>
<keyword evidence="2" id="KW-1003">Cell membrane</keyword>
<proteinExistence type="inferred from homology"/>
<dbReference type="PANTHER" id="PTHR30572:SF4">
    <property type="entry name" value="ABC TRANSPORTER PERMEASE YTRF"/>
    <property type="match status" value="1"/>
</dbReference>
<evidence type="ECO:0000259" key="10">
    <source>
        <dbReference type="Pfam" id="PF12704"/>
    </source>
</evidence>
<dbReference type="Pfam" id="PF02687">
    <property type="entry name" value="FtsX"/>
    <property type="match status" value="1"/>
</dbReference>
<accession>A0AAJ5VCK4</accession>
<evidence type="ECO:0000256" key="2">
    <source>
        <dbReference type="ARBA" id="ARBA00022475"/>
    </source>
</evidence>
<feature type="transmembrane region" description="Helical" evidence="8">
    <location>
        <begin position="341"/>
        <end position="368"/>
    </location>
</feature>
<dbReference type="PANTHER" id="PTHR30572">
    <property type="entry name" value="MEMBRANE COMPONENT OF TRANSPORTER-RELATED"/>
    <property type="match status" value="1"/>
</dbReference>
<evidence type="ECO:0000259" key="9">
    <source>
        <dbReference type="Pfam" id="PF02687"/>
    </source>
</evidence>
<name>A0AAJ5VCK4_MICMQ</name>
<dbReference type="EMBL" id="CP118606">
    <property type="protein sequence ID" value="WEF21740.1"/>
    <property type="molecule type" value="Genomic_DNA"/>
</dbReference>
<feature type="compositionally biased region" description="Polar residues" evidence="7">
    <location>
        <begin position="83"/>
        <end position="96"/>
    </location>
</feature>
<evidence type="ECO:0000256" key="5">
    <source>
        <dbReference type="ARBA" id="ARBA00023136"/>
    </source>
</evidence>
<evidence type="ECO:0000313" key="12">
    <source>
        <dbReference type="Proteomes" id="UP001214756"/>
    </source>
</evidence>